<dbReference type="AlphaFoldDB" id="A0A654M2S3"/>
<proteinExistence type="predicted"/>
<sequence>MAKIAVILGSVRSERLGIRVARWIEKIFKLKSHHIFYRSFRIKIALVGSNVKGNVSSIRNDPSF</sequence>
<dbReference type="EMBL" id="CP012850">
    <property type="protein sequence ID" value="ALI36966.1"/>
    <property type="molecule type" value="Genomic_DNA"/>
</dbReference>
<dbReference type="KEGG" id="taa:NMY3_02776"/>
<accession>A0A654M2S3</accession>
<evidence type="ECO:0000313" key="1">
    <source>
        <dbReference type="EMBL" id="ALI36966.1"/>
    </source>
</evidence>
<name>A0A654M2S3_9ARCH</name>
<gene>
    <name evidence="1" type="ORF">NMY3_02776</name>
</gene>
<organism evidence="1 2">
    <name type="scientific">Candidatus Nitrosocosmicus oleophilus</name>
    <dbReference type="NCBI Taxonomy" id="1353260"/>
    <lineage>
        <taxon>Archaea</taxon>
        <taxon>Nitrososphaerota</taxon>
        <taxon>Nitrososphaeria</taxon>
        <taxon>Nitrososphaerales</taxon>
        <taxon>Nitrososphaeraceae</taxon>
        <taxon>Candidatus Nitrosocosmicus</taxon>
    </lineage>
</organism>
<protein>
    <submittedName>
        <fullName evidence="1">Uncharacterized protein</fullName>
    </submittedName>
</protein>
<reference evidence="2" key="1">
    <citation type="submission" date="2015-10" db="EMBL/GenBank/DDBJ databases">
        <title>Niche specialization of a soil ammonia-oxidizing archaeon, Candidatus Nitrosocosmicus oleophilus.</title>
        <authorList>
            <person name="Jung M.-Y."/>
            <person name="Rhee S.-K."/>
        </authorList>
    </citation>
    <scope>NUCLEOTIDE SEQUENCE [LARGE SCALE GENOMIC DNA]</scope>
    <source>
        <strain evidence="2">MY3</strain>
    </source>
</reference>
<dbReference type="Proteomes" id="UP000058925">
    <property type="component" value="Chromosome"/>
</dbReference>
<keyword evidence="2" id="KW-1185">Reference proteome</keyword>
<evidence type="ECO:0000313" key="2">
    <source>
        <dbReference type="Proteomes" id="UP000058925"/>
    </source>
</evidence>